<sequence length="67" mass="7927">MLRAQVLTEEQHADFVLGGLEGTARRDMRLLGERQRQNISLLWKELEEQWPEQEPGMEDEDGYLLRD</sequence>
<organism evidence="1 2">
    <name type="scientific">Synaphobranchus kaupii</name>
    <name type="common">Kaup's arrowtooth eel</name>
    <dbReference type="NCBI Taxonomy" id="118154"/>
    <lineage>
        <taxon>Eukaryota</taxon>
        <taxon>Metazoa</taxon>
        <taxon>Chordata</taxon>
        <taxon>Craniata</taxon>
        <taxon>Vertebrata</taxon>
        <taxon>Euteleostomi</taxon>
        <taxon>Actinopterygii</taxon>
        <taxon>Neopterygii</taxon>
        <taxon>Teleostei</taxon>
        <taxon>Anguilliformes</taxon>
        <taxon>Synaphobranchidae</taxon>
        <taxon>Synaphobranchus</taxon>
    </lineage>
</organism>
<proteinExistence type="predicted"/>
<accession>A0A9Q1FI05</accession>
<dbReference type="OrthoDB" id="10067927at2759"/>
<reference evidence="1" key="1">
    <citation type="journal article" date="2023" name="Science">
        <title>Genome structures resolve the early diversification of teleost fishes.</title>
        <authorList>
            <person name="Parey E."/>
            <person name="Louis A."/>
            <person name="Montfort J."/>
            <person name="Bouchez O."/>
            <person name="Roques C."/>
            <person name="Iampietro C."/>
            <person name="Lluch J."/>
            <person name="Castinel A."/>
            <person name="Donnadieu C."/>
            <person name="Desvignes T."/>
            <person name="Floi Bucao C."/>
            <person name="Jouanno E."/>
            <person name="Wen M."/>
            <person name="Mejri S."/>
            <person name="Dirks R."/>
            <person name="Jansen H."/>
            <person name="Henkel C."/>
            <person name="Chen W.J."/>
            <person name="Zahm M."/>
            <person name="Cabau C."/>
            <person name="Klopp C."/>
            <person name="Thompson A.W."/>
            <person name="Robinson-Rechavi M."/>
            <person name="Braasch I."/>
            <person name="Lecointre G."/>
            <person name="Bobe J."/>
            <person name="Postlethwait J.H."/>
            <person name="Berthelot C."/>
            <person name="Roest Crollius H."/>
            <person name="Guiguen Y."/>
        </authorList>
    </citation>
    <scope>NUCLEOTIDE SEQUENCE</scope>
    <source>
        <strain evidence="1">WJC10195</strain>
    </source>
</reference>
<gene>
    <name evidence="1" type="ORF">SKAU_G00157710</name>
</gene>
<comment type="caution">
    <text evidence="1">The sequence shown here is derived from an EMBL/GenBank/DDBJ whole genome shotgun (WGS) entry which is preliminary data.</text>
</comment>
<name>A0A9Q1FI05_SYNKA</name>
<protein>
    <submittedName>
        <fullName evidence="1">Uncharacterized protein</fullName>
    </submittedName>
</protein>
<evidence type="ECO:0000313" key="1">
    <source>
        <dbReference type="EMBL" id="KAJ8359246.1"/>
    </source>
</evidence>
<dbReference type="Proteomes" id="UP001152622">
    <property type="component" value="Chromosome 5"/>
</dbReference>
<dbReference type="EMBL" id="JAINUF010000005">
    <property type="protein sequence ID" value="KAJ8359246.1"/>
    <property type="molecule type" value="Genomic_DNA"/>
</dbReference>
<evidence type="ECO:0000313" key="2">
    <source>
        <dbReference type="Proteomes" id="UP001152622"/>
    </source>
</evidence>
<dbReference type="AlphaFoldDB" id="A0A9Q1FI05"/>
<keyword evidence="2" id="KW-1185">Reference proteome</keyword>